<organism evidence="6 7">
    <name type="scientific">Staphylococcus equorum</name>
    <dbReference type="NCBI Taxonomy" id="246432"/>
    <lineage>
        <taxon>Bacteria</taxon>
        <taxon>Bacillati</taxon>
        <taxon>Bacillota</taxon>
        <taxon>Bacilli</taxon>
        <taxon>Bacillales</taxon>
        <taxon>Staphylococcaceae</taxon>
        <taxon>Staphylococcus</taxon>
    </lineage>
</organism>
<dbReference type="Proteomes" id="UP001152422">
    <property type="component" value="Unassembled WGS sequence"/>
</dbReference>
<feature type="compositionally biased region" description="Acidic residues" evidence="1">
    <location>
        <begin position="414"/>
        <end position="434"/>
    </location>
</feature>
<comment type="caution">
    <text evidence="6">The sequence shown here is derived from an EMBL/GenBank/DDBJ whole genome shotgun (WGS) entry which is preliminary data.</text>
</comment>
<dbReference type="Pfam" id="PF22813">
    <property type="entry name" value="TcaA_2nd"/>
    <property type="match status" value="1"/>
</dbReference>
<dbReference type="InterPro" id="IPR026870">
    <property type="entry name" value="Zinc_ribbon_dom"/>
</dbReference>
<dbReference type="Pfam" id="PF13240">
    <property type="entry name" value="Zn_Ribbon_1"/>
    <property type="match status" value="1"/>
</dbReference>
<sequence>MKYCSNCGAEIKPNQKVCTQCGTPVHQQRSTNNNDNHNKKSKLPFYITIAVIVVILIALFTAYKIIESQLSPTKQAEAISNDLKKNKPSNLAHNLKANGESLSKDEAKAVYKYINETDSPERVGNEIQSAAQDMKDNTMGGSSVTVGDNELINISQDGKKWGIFKNYNFNVNEESVTILPEEDSTLSYKHNDDTKQVKLKQGKTKTLDDFPIGIYDLKATQKVDEKKFDGVVHIDMSESSDAEPQFKQKRFTVSTDSAYIDSDSLKLYINGEKQQDFNEYASETFGPYSPDEKVEVYATTEVEGKQFTSNVENVSSPENDEEEVDVTLTFDDEAISDHEDKVFEKETQSEEDEDPSSSDDEEVTRDNVIDKVESYEGESLDTDTYTYKEPEETDDGWGFSFTDKDGNLAGSYTIDDDGYVTEYDEDGEEVNSGY</sequence>
<evidence type="ECO:0000256" key="2">
    <source>
        <dbReference type="SAM" id="Phobius"/>
    </source>
</evidence>
<feature type="domain" description="TcaA 4th" evidence="5">
    <location>
        <begin position="249"/>
        <end position="327"/>
    </location>
</feature>
<dbReference type="PANTHER" id="PTHR40038:SF1">
    <property type="entry name" value="MEMBRANE-ASSOCIATED PROTEIN TCAA"/>
    <property type="match status" value="1"/>
</dbReference>
<feature type="transmembrane region" description="Helical" evidence="2">
    <location>
        <begin position="43"/>
        <end position="63"/>
    </location>
</feature>
<gene>
    <name evidence="6" type="ORF">M4L89_04200</name>
</gene>
<feature type="domain" description="Zinc-ribbon" evidence="3">
    <location>
        <begin position="3"/>
        <end position="25"/>
    </location>
</feature>
<evidence type="ECO:0000259" key="5">
    <source>
        <dbReference type="Pfam" id="PF22820"/>
    </source>
</evidence>
<dbReference type="AlphaFoldDB" id="A0A9X4L2X3"/>
<evidence type="ECO:0000259" key="3">
    <source>
        <dbReference type="Pfam" id="PF13240"/>
    </source>
</evidence>
<keyword evidence="2" id="KW-1133">Transmembrane helix</keyword>
<feature type="compositionally biased region" description="Basic and acidic residues" evidence="1">
    <location>
        <begin position="335"/>
        <end position="348"/>
    </location>
</feature>
<dbReference type="RefSeq" id="WP_002506557.1">
    <property type="nucleotide sequence ID" value="NZ_CP065710.1"/>
</dbReference>
<dbReference type="GO" id="GO:0005886">
    <property type="term" value="C:plasma membrane"/>
    <property type="evidence" value="ECO:0007669"/>
    <property type="project" value="UniProtKB-SubCell"/>
</dbReference>
<keyword evidence="2" id="KW-0812">Transmembrane</keyword>
<keyword evidence="7" id="KW-1185">Reference proteome</keyword>
<dbReference type="InterPro" id="IPR054530">
    <property type="entry name" value="TcaA_4th"/>
</dbReference>
<evidence type="ECO:0000313" key="6">
    <source>
        <dbReference type="EMBL" id="MDG0845418.1"/>
    </source>
</evidence>
<feature type="domain" description="TcaA second" evidence="4">
    <location>
        <begin position="72"/>
        <end position="171"/>
    </location>
</feature>
<evidence type="ECO:0000256" key="1">
    <source>
        <dbReference type="SAM" id="MobiDB-lite"/>
    </source>
</evidence>
<dbReference type="EMBL" id="JAMBQA010000002">
    <property type="protein sequence ID" value="MDG0845418.1"/>
    <property type="molecule type" value="Genomic_DNA"/>
</dbReference>
<protein>
    <submittedName>
        <fullName evidence="6">Zinc-ribbon domain-containing protein</fullName>
    </submittedName>
</protein>
<evidence type="ECO:0000313" key="7">
    <source>
        <dbReference type="Proteomes" id="UP001152422"/>
    </source>
</evidence>
<evidence type="ECO:0000259" key="4">
    <source>
        <dbReference type="Pfam" id="PF22813"/>
    </source>
</evidence>
<dbReference type="PANTHER" id="PTHR40038">
    <property type="entry name" value="MEMBRANE-ASSOCIATED PROTEIN TCAA"/>
    <property type="match status" value="1"/>
</dbReference>
<dbReference type="InterPro" id="IPR054529">
    <property type="entry name" value="TcaA_2nd"/>
</dbReference>
<proteinExistence type="predicted"/>
<feature type="region of interest" description="Disordered" evidence="1">
    <location>
        <begin position="331"/>
        <end position="434"/>
    </location>
</feature>
<accession>A0A9X4L2X3</accession>
<feature type="compositionally biased region" description="Acidic residues" evidence="1">
    <location>
        <begin position="349"/>
        <end position="363"/>
    </location>
</feature>
<feature type="compositionally biased region" description="Basic and acidic residues" evidence="1">
    <location>
        <begin position="364"/>
        <end position="374"/>
    </location>
</feature>
<reference evidence="6" key="1">
    <citation type="submission" date="2022-05" db="EMBL/GenBank/DDBJ databases">
        <title>Comparative genomics of Staphylococcus equorum isolates.</title>
        <authorList>
            <person name="Luelf R.H."/>
        </authorList>
    </citation>
    <scope>NUCLEOTIDE SEQUENCE</scope>
    <source>
        <strain evidence="6">TMW 2.2497</strain>
    </source>
</reference>
<dbReference type="Pfam" id="PF22820">
    <property type="entry name" value="TcaA_3rd_4th"/>
    <property type="match status" value="1"/>
</dbReference>
<name>A0A9X4L2X3_9STAP</name>
<keyword evidence="2" id="KW-0472">Membrane</keyword>